<dbReference type="GO" id="GO:0006355">
    <property type="term" value="P:regulation of DNA-templated transcription"/>
    <property type="evidence" value="ECO:0007669"/>
    <property type="project" value="InterPro"/>
</dbReference>
<dbReference type="InterPro" id="IPR001387">
    <property type="entry name" value="Cro/C1-type_HTH"/>
</dbReference>
<dbReference type="Proteomes" id="UP000610558">
    <property type="component" value="Unassembled WGS sequence"/>
</dbReference>
<accession>A0A927C4W3</accession>
<evidence type="ECO:0000313" key="2">
    <source>
        <dbReference type="EMBL" id="MBD2859631.1"/>
    </source>
</evidence>
<dbReference type="SUPFAM" id="SSF47413">
    <property type="entry name" value="lambda repressor-like DNA-binding domains"/>
    <property type="match status" value="1"/>
</dbReference>
<protein>
    <submittedName>
        <fullName evidence="2">Transcriptional regulator</fullName>
    </submittedName>
</protein>
<dbReference type="RefSeq" id="WP_190765674.1">
    <property type="nucleotide sequence ID" value="NZ_JACXLD010000006.1"/>
</dbReference>
<dbReference type="PANTHER" id="PTHR40455:SF1">
    <property type="entry name" value="ANTITOXIN HIGA"/>
    <property type="match status" value="1"/>
</dbReference>
<name>A0A927C4W3_9GAMM</name>
<dbReference type="PANTHER" id="PTHR40455">
    <property type="entry name" value="ANTITOXIN HIGA"/>
    <property type="match status" value="1"/>
</dbReference>
<keyword evidence="3" id="KW-1185">Reference proteome</keyword>
<dbReference type="GO" id="GO:0001046">
    <property type="term" value="F:core promoter sequence-specific DNA binding"/>
    <property type="evidence" value="ECO:0007669"/>
    <property type="project" value="TreeGrafter"/>
</dbReference>
<dbReference type="InterPro" id="IPR010982">
    <property type="entry name" value="Lambda_DNA-bd_dom_sf"/>
</dbReference>
<comment type="caution">
    <text evidence="2">The sequence shown here is derived from an EMBL/GenBank/DDBJ whole genome shotgun (WGS) entry which is preliminary data.</text>
</comment>
<dbReference type="PROSITE" id="PS50943">
    <property type="entry name" value="HTH_CROC1"/>
    <property type="match status" value="1"/>
</dbReference>
<organism evidence="2 3">
    <name type="scientific">Spongiibacter pelagi</name>
    <dbReference type="NCBI Taxonomy" id="2760804"/>
    <lineage>
        <taxon>Bacteria</taxon>
        <taxon>Pseudomonadati</taxon>
        <taxon>Pseudomonadota</taxon>
        <taxon>Gammaproteobacteria</taxon>
        <taxon>Cellvibrionales</taxon>
        <taxon>Spongiibacteraceae</taxon>
        <taxon>Spongiibacter</taxon>
    </lineage>
</organism>
<dbReference type="EMBL" id="JACXLD010000006">
    <property type="protein sequence ID" value="MBD2859631.1"/>
    <property type="molecule type" value="Genomic_DNA"/>
</dbReference>
<dbReference type="CDD" id="cd00093">
    <property type="entry name" value="HTH_XRE"/>
    <property type="match status" value="1"/>
</dbReference>
<reference evidence="2" key="1">
    <citation type="submission" date="2020-09" db="EMBL/GenBank/DDBJ databases">
        <authorList>
            <person name="Yoon J.-W."/>
        </authorList>
    </citation>
    <scope>NUCLEOTIDE SEQUENCE</scope>
    <source>
        <strain evidence="2">KMU-158</strain>
    </source>
</reference>
<evidence type="ECO:0000259" key="1">
    <source>
        <dbReference type="PROSITE" id="PS50943"/>
    </source>
</evidence>
<dbReference type="InterPro" id="IPR039060">
    <property type="entry name" value="Antitox_HigA"/>
</dbReference>
<sequence>MNRQSAYKAWSQFHAAAGLGGADEYDRLVEMADNIIESGKANDGGPMEMLFGLLCDRIEQHDRAQFIMPEASPDQVVRFLMEQHGLTQSQIPEIGNQSAVSHVLNGRRDLTLAQIKGLSSRFSIPADILIK</sequence>
<proteinExistence type="predicted"/>
<evidence type="ECO:0000313" key="3">
    <source>
        <dbReference type="Proteomes" id="UP000610558"/>
    </source>
</evidence>
<gene>
    <name evidence="2" type="ORF">IB286_11495</name>
</gene>
<dbReference type="AlphaFoldDB" id="A0A927C4W3"/>
<feature type="domain" description="HTH cro/C1-type" evidence="1">
    <location>
        <begin position="77"/>
        <end position="129"/>
    </location>
</feature>